<dbReference type="HOGENOM" id="CLU_088268_0_0_10"/>
<name>G8TKL9_NIAKG</name>
<accession>G8TKL9</accession>
<dbReference type="EMBL" id="CP003178">
    <property type="protein sequence ID" value="AEV98693.1"/>
    <property type="molecule type" value="Genomic_DNA"/>
</dbReference>
<evidence type="ECO:0000313" key="2">
    <source>
        <dbReference type="Proteomes" id="UP000005438"/>
    </source>
</evidence>
<dbReference type="KEGG" id="nko:Niako_2349"/>
<dbReference type="OrthoDB" id="8480900at2"/>
<proteinExistence type="predicted"/>
<gene>
    <name evidence="1" type="ordered locus">Niako_2349</name>
</gene>
<evidence type="ECO:0000313" key="1">
    <source>
        <dbReference type="EMBL" id="AEV98693.1"/>
    </source>
</evidence>
<sequence length="277" mass="31985">MSSFLFCTSYIDKNIMNCHPLRYRKWISYYSKLMAKLGVDFIFIIDDGSLDLAIEESAIVDVFLAKEGLPAQLSKKINIITFGKHLGRPSIEDYPGWWRSFTWSVKIAEKYNFKKIVHVESDFYIISDRLMSFINSLDSGWTSLYSSHYEFCETGIQIICQDNFPALEKIRSTVEASNYKVNQVAEHFLPFTSVCKEFNGDRLGDLSILNNERLLEEKGTNELDFYGNLPTYVKPLTAPDLHKVIHSLGSNINMDREVYEDTMFRILQKHNLIVAPV</sequence>
<dbReference type="AlphaFoldDB" id="G8TKL9"/>
<reference evidence="1 2" key="1">
    <citation type="submission" date="2011-12" db="EMBL/GenBank/DDBJ databases">
        <title>The complete genome of Niastella koreensis GR20-10.</title>
        <authorList>
            <consortium name="US DOE Joint Genome Institute (JGI-PGF)"/>
            <person name="Lucas S."/>
            <person name="Han J."/>
            <person name="Lapidus A."/>
            <person name="Bruce D."/>
            <person name="Goodwin L."/>
            <person name="Pitluck S."/>
            <person name="Peters L."/>
            <person name="Kyrpides N."/>
            <person name="Mavromatis K."/>
            <person name="Ivanova N."/>
            <person name="Mikhailova N."/>
            <person name="Davenport K."/>
            <person name="Saunders E."/>
            <person name="Detter J.C."/>
            <person name="Tapia R."/>
            <person name="Han C."/>
            <person name="Land M."/>
            <person name="Hauser L."/>
            <person name="Markowitz V."/>
            <person name="Cheng J.-F."/>
            <person name="Hugenholtz P."/>
            <person name="Woyke T."/>
            <person name="Wu D."/>
            <person name="Tindall B."/>
            <person name="Pomrenke H."/>
            <person name="Brambilla E."/>
            <person name="Klenk H.-P."/>
            <person name="Eisen J.A."/>
        </authorList>
    </citation>
    <scope>NUCLEOTIDE SEQUENCE [LARGE SCALE GENOMIC DNA]</scope>
    <source>
        <strain evidence="2">DSM 17620 / KACC 11465 / NBRC 106392 / GR20-10</strain>
    </source>
</reference>
<dbReference type="Proteomes" id="UP000005438">
    <property type="component" value="Chromosome"/>
</dbReference>
<organism evidence="1 2">
    <name type="scientific">Niastella koreensis (strain DSM 17620 / KACC 11465 / NBRC 106392 / GR20-10)</name>
    <dbReference type="NCBI Taxonomy" id="700598"/>
    <lineage>
        <taxon>Bacteria</taxon>
        <taxon>Pseudomonadati</taxon>
        <taxon>Bacteroidota</taxon>
        <taxon>Chitinophagia</taxon>
        <taxon>Chitinophagales</taxon>
        <taxon>Chitinophagaceae</taxon>
        <taxon>Niastella</taxon>
    </lineage>
</organism>
<dbReference type="RefSeq" id="WP_014218607.1">
    <property type="nucleotide sequence ID" value="NC_016609.1"/>
</dbReference>
<protein>
    <submittedName>
        <fullName evidence="1">Uncharacterized protein</fullName>
    </submittedName>
</protein>
<dbReference type="STRING" id="700598.Niako_2349"/>
<dbReference type="eggNOG" id="ENOG5032V27">
    <property type="taxonomic scope" value="Bacteria"/>
</dbReference>